<dbReference type="Proteomes" id="UP001157502">
    <property type="component" value="Chromosome 18"/>
</dbReference>
<organism evidence="1 2">
    <name type="scientific">Dallia pectoralis</name>
    <name type="common">Alaska blackfish</name>
    <dbReference type="NCBI Taxonomy" id="75939"/>
    <lineage>
        <taxon>Eukaryota</taxon>
        <taxon>Metazoa</taxon>
        <taxon>Chordata</taxon>
        <taxon>Craniata</taxon>
        <taxon>Vertebrata</taxon>
        <taxon>Euteleostomi</taxon>
        <taxon>Actinopterygii</taxon>
        <taxon>Neopterygii</taxon>
        <taxon>Teleostei</taxon>
        <taxon>Protacanthopterygii</taxon>
        <taxon>Esociformes</taxon>
        <taxon>Umbridae</taxon>
        <taxon>Dallia</taxon>
    </lineage>
</organism>
<sequence>MNPRLAPGSVPRPASVPTDPARLSPPKPHACPADGPGKLAQSRHVQEHTALTPVGRTPPSLALIPPGLDTQLLG</sequence>
<proteinExistence type="predicted"/>
<dbReference type="EMBL" id="CM055745">
    <property type="protein sequence ID" value="KAJ7997904.1"/>
    <property type="molecule type" value="Genomic_DNA"/>
</dbReference>
<evidence type="ECO:0000313" key="1">
    <source>
        <dbReference type="EMBL" id="KAJ7997904.1"/>
    </source>
</evidence>
<reference evidence="1" key="1">
    <citation type="submission" date="2021-05" db="EMBL/GenBank/DDBJ databases">
        <authorList>
            <person name="Pan Q."/>
            <person name="Jouanno E."/>
            <person name="Zahm M."/>
            <person name="Klopp C."/>
            <person name="Cabau C."/>
            <person name="Louis A."/>
            <person name="Berthelot C."/>
            <person name="Parey E."/>
            <person name="Roest Crollius H."/>
            <person name="Montfort J."/>
            <person name="Robinson-Rechavi M."/>
            <person name="Bouchez O."/>
            <person name="Lampietro C."/>
            <person name="Lopez Roques C."/>
            <person name="Donnadieu C."/>
            <person name="Postlethwait J."/>
            <person name="Bobe J."/>
            <person name="Dillon D."/>
            <person name="Chandos A."/>
            <person name="von Hippel F."/>
            <person name="Guiguen Y."/>
        </authorList>
    </citation>
    <scope>NUCLEOTIDE SEQUENCE</scope>
    <source>
        <strain evidence="1">YG-Jan2019</strain>
    </source>
</reference>
<comment type="caution">
    <text evidence="1">The sequence shown here is derived from an EMBL/GenBank/DDBJ whole genome shotgun (WGS) entry which is preliminary data.</text>
</comment>
<protein>
    <submittedName>
        <fullName evidence="1">Uncharacterized protein</fullName>
    </submittedName>
</protein>
<accession>A0ACC2G2P4</accession>
<name>A0ACC2G2P4_DALPE</name>
<keyword evidence="2" id="KW-1185">Reference proteome</keyword>
<evidence type="ECO:0000313" key="2">
    <source>
        <dbReference type="Proteomes" id="UP001157502"/>
    </source>
</evidence>
<gene>
    <name evidence="1" type="ORF">DPEC_G00217000</name>
</gene>